<gene>
    <name evidence="2" type="ORF">ACFSBI_02490</name>
</gene>
<organism evidence="2 3">
    <name type="scientific">Amnibacterium endophyticum</name>
    <dbReference type="NCBI Taxonomy" id="2109337"/>
    <lineage>
        <taxon>Bacteria</taxon>
        <taxon>Bacillati</taxon>
        <taxon>Actinomycetota</taxon>
        <taxon>Actinomycetes</taxon>
        <taxon>Micrococcales</taxon>
        <taxon>Microbacteriaceae</taxon>
        <taxon>Amnibacterium</taxon>
    </lineage>
</organism>
<feature type="compositionally biased region" description="Gly residues" evidence="1">
    <location>
        <begin position="1"/>
        <end position="10"/>
    </location>
</feature>
<feature type="compositionally biased region" description="Low complexity" evidence="1">
    <location>
        <begin position="11"/>
        <end position="21"/>
    </location>
</feature>
<accession>A0ABW4LAN5</accession>
<name>A0ABW4LAN5_9MICO</name>
<dbReference type="EMBL" id="JBHUEA010000003">
    <property type="protein sequence ID" value="MFD1720406.1"/>
    <property type="molecule type" value="Genomic_DNA"/>
</dbReference>
<feature type="region of interest" description="Disordered" evidence="1">
    <location>
        <begin position="1"/>
        <end position="69"/>
    </location>
</feature>
<reference evidence="3" key="1">
    <citation type="journal article" date="2019" name="Int. J. Syst. Evol. Microbiol.">
        <title>The Global Catalogue of Microorganisms (GCM) 10K type strain sequencing project: providing services to taxonomists for standard genome sequencing and annotation.</title>
        <authorList>
            <consortium name="The Broad Institute Genomics Platform"/>
            <consortium name="The Broad Institute Genome Sequencing Center for Infectious Disease"/>
            <person name="Wu L."/>
            <person name="Ma J."/>
        </authorList>
    </citation>
    <scope>NUCLEOTIDE SEQUENCE [LARGE SCALE GENOMIC DNA]</scope>
    <source>
        <strain evidence="3">CGMCC 1.12471</strain>
    </source>
</reference>
<dbReference type="Proteomes" id="UP001597347">
    <property type="component" value="Unassembled WGS sequence"/>
</dbReference>
<keyword evidence="3" id="KW-1185">Reference proteome</keyword>
<sequence>RRRPGVGAGPPAGTRGTETAPVPRIDPDDEGGATDGALRDAWSSVGEVEELEAPLSAPPGTRNQGWLLVRPEDGDPLLATDGLHAGEGVAALGPGAEVFIVDPDAGTDSWRFALLAAVARRVRASGLHLPAELERYGTLSMALAGVPAPTGWRSGDDRVGVLLGLPEPTLPQAVATSAGEVALVSVTPLRPAELQEIIDGGGTARARVAGRLAATPVRARHDRD</sequence>
<protein>
    <submittedName>
        <fullName evidence="2">Uncharacterized protein</fullName>
    </submittedName>
</protein>
<proteinExistence type="predicted"/>
<evidence type="ECO:0000313" key="3">
    <source>
        <dbReference type="Proteomes" id="UP001597347"/>
    </source>
</evidence>
<evidence type="ECO:0000256" key="1">
    <source>
        <dbReference type="SAM" id="MobiDB-lite"/>
    </source>
</evidence>
<feature type="non-terminal residue" evidence="2">
    <location>
        <position position="1"/>
    </location>
</feature>
<comment type="caution">
    <text evidence="2">The sequence shown here is derived from an EMBL/GenBank/DDBJ whole genome shotgun (WGS) entry which is preliminary data.</text>
</comment>
<dbReference type="RefSeq" id="WP_377931701.1">
    <property type="nucleotide sequence ID" value="NZ_JBHUEA010000003.1"/>
</dbReference>
<evidence type="ECO:0000313" key="2">
    <source>
        <dbReference type="EMBL" id="MFD1720406.1"/>
    </source>
</evidence>